<dbReference type="VEuPathDB" id="TriTrypDB:C4B63_1g659"/>
<dbReference type="Proteomes" id="UP000246121">
    <property type="component" value="Unassembled WGS sequence"/>
</dbReference>
<dbReference type="VEuPathDB" id="TriTrypDB:TCSYLVIO_002724"/>
<dbReference type="VEuPathDB" id="TriTrypDB:TCDM_02850"/>
<name>A0A2V2W438_TRYCR</name>
<dbReference type="VEuPathDB" id="TriTrypDB:TcCLB.504245.9"/>
<dbReference type="EMBL" id="PRFA01000001">
    <property type="protein sequence ID" value="PWV03402.1"/>
    <property type="molecule type" value="Genomic_DNA"/>
</dbReference>
<sequence length="166" mass="18099">MDAAQLGRPVVFPALRCRGNRESTASLPAAFYCWGSTVLRLPVSCESQRQCRKTLSRTASSCSTLELINLYSREQCIVVTGDVQTSVFHFTRLVFVGDTVHRPSPTVPPPSLYPAARCPLLTVQLFGSANNALVKRPPRTLQDYCRGGVDGIWCVCGVDGVIHALC</sequence>
<evidence type="ECO:0000313" key="2">
    <source>
        <dbReference type="Proteomes" id="UP000246121"/>
    </source>
</evidence>
<accession>A0A2V2W438</accession>
<comment type="caution">
    <text evidence="1">The sequence shown here is derived from an EMBL/GenBank/DDBJ whole genome shotgun (WGS) entry which is preliminary data.</text>
</comment>
<dbReference type="VEuPathDB" id="TriTrypDB:TcCL_Unassigned01317"/>
<evidence type="ECO:0000313" key="1">
    <source>
        <dbReference type="EMBL" id="PWV03402.1"/>
    </source>
</evidence>
<dbReference type="VEuPathDB" id="TriTrypDB:TcCLB.399389.10"/>
<gene>
    <name evidence="1" type="ORF">C4B63_1g659</name>
</gene>
<dbReference type="VEuPathDB" id="TriTrypDB:C3747_33g266"/>
<dbReference type="VEuPathDB" id="TriTrypDB:TcG_11104"/>
<reference evidence="1 2" key="1">
    <citation type="journal article" date="2018" name="Microb. Genom.">
        <title>Expanding an expanded genome: long-read sequencing of Trypanosoma cruzi.</title>
        <authorList>
            <person name="Berna L."/>
            <person name="Rodriguez M."/>
            <person name="Chiribao M.L."/>
            <person name="Parodi-Talice A."/>
            <person name="Pita S."/>
            <person name="Rijo G."/>
            <person name="Alvarez-Valin F."/>
            <person name="Robello C."/>
        </authorList>
    </citation>
    <scope>NUCLEOTIDE SEQUENCE [LARGE SCALE GENOMIC DNA]</scope>
    <source>
        <strain evidence="1 2">Dm28c</strain>
    </source>
</reference>
<proteinExistence type="predicted"/>
<organism evidence="1 2">
    <name type="scientific">Trypanosoma cruzi</name>
    <dbReference type="NCBI Taxonomy" id="5693"/>
    <lineage>
        <taxon>Eukaryota</taxon>
        <taxon>Discoba</taxon>
        <taxon>Euglenozoa</taxon>
        <taxon>Kinetoplastea</taxon>
        <taxon>Metakinetoplastina</taxon>
        <taxon>Trypanosomatida</taxon>
        <taxon>Trypanosomatidae</taxon>
        <taxon>Trypanosoma</taxon>
        <taxon>Schizotrypanum</taxon>
    </lineage>
</organism>
<dbReference type="AlphaFoldDB" id="A0A2V2W438"/>
<protein>
    <submittedName>
        <fullName evidence="1">Uncharacterized protein</fullName>
    </submittedName>
</protein>